<dbReference type="Proteomes" id="UP001206925">
    <property type="component" value="Unassembled WGS sequence"/>
</dbReference>
<proteinExistence type="predicted"/>
<keyword evidence="3" id="KW-1185">Reference proteome</keyword>
<comment type="caution">
    <text evidence="2">The sequence shown here is derived from an EMBL/GenBank/DDBJ whole genome shotgun (WGS) entry which is preliminary data.</text>
</comment>
<feature type="non-terminal residue" evidence="2">
    <location>
        <position position="1"/>
    </location>
</feature>
<dbReference type="AlphaFoldDB" id="A0AAD5G854"/>
<reference evidence="2" key="1">
    <citation type="submission" date="2022-06" db="EMBL/GenBank/DDBJ databases">
        <title>Uncovering the hologenomic basis of an extraordinary plant invasion.</title>
        <authorList>
            <person name="Bieker V.C."/>
            <person name="Martin M.D."/>
            <person name="Gilbert T."/>
            <person name="Hodgins K."/>
            <person name="Battlay P."/>
            <person name="Petersen B."/>
            <person name="Wilson J."/>
        </authorList>
    </citation>
    <scope>NUCLEOTIDE SEQUENCE</scope>
    <source>
        <strain evidence="2">AA19_3_7</strain>
        <tissue evidence="2">Leaf</tissue>
    </source>
</reference>
<gene>
    <name evidence="2" type="ORF">M8C21_027744</name>
</gene>
<feature type="region of interest" description="Disordered" evidence="1">
    <location>
        <begin position="1"/>
        <end position="25"/>
    </location>
</feature>
<protein>
    <submittedName>
        <fullName evidence="2">Uncharacterized protein</fullName>
    </submittedName>
</protein>
<evidence type="ECO:0000313" key="3">
    <source>
        <dbReference type="Proteomes" id="UP001206925"/>
    </source>
</evidence>
<dbReference type="EMBL" id="JAMZMK010010622">
    <property type="protein sequence ID" value="KAI7730813.1"/>
    <property type="molecule type" value="Genomic_DNA"/>
</dbReference>
<evidence type="ECO:0000313" key="2">
    <source>
        <dbReference type="EMBL" id="KAI7730813.1"/>
    </source>
</evidence>
<organism evidence="2 3">
    <name type="scientific">Ambrosia artemisiifolia</name>
    <name type="common">Common ragweed</name>
    <dbReference type="NCBI Taxonomy" id="4212"/>
    <lineage>
        <taxon>Eukaryota</taxon>
        <taxon>Viridiplantae</taxon>
        <taxon>Streptophyta</taxon>
        <taxon>Embryophyta</taxon>
        <taxon>Tracheophyta</taxon>
        <taxon>Spermatophyta</taxon>
        <taxon>Magnoliopsida</taxon>
        <taxon>eudicotyledons</taxon>
        <taxon>Gunneridae</taxon>
        <taxon>Pentapetalae</taxon>
        <taxon>asterids</taxon>
        <taxon>campanulids</taxon>
        <taxon>Asterales</taxon>
        <taxon>Asteraceae</taxon>
        <taxon>Asteroideae</taxon>
        <taxon>Heliantheae alliance</taxon>
        <taxon>Heliantheae</taxon>
        <taxon>Ambrosia</taxon>
    </lineage>
</organism>
<evidence type="ECO:0000256" key="1">
    <source>
        <dbReference type="SAM" id="MobiDB-lite"/>
    </source>
</evidence>
<accession>A0AAD5G854</accession>
<sequence length="78" mass="8499">LGLEDTRSRSRVPPPSPIQTPTCGYRRDGAAEPLFDYSPVPFFIMPKSFKMSPSKLIHLTSAAVATKSTKRGGFGKIC</sequence>
<name>A0AAD5G854_AMBAR</name>